<keyword evidence="4" id="KW-1185">Reference proteome</keyword>
<accession>A0A4Y2PYB8</accession>
<evidence type="ECO:0000256" key="2">
    <source>
        <dbReference type="SAM" id="Phobius"/>
    </source>
</evidence>
<feature type="non-terminal residue" evidence="3">
    <location>
        <position position="134"/>
    </location>
</feature>
<name>A0A4Y2PYB8_ARAVE</name>
<feature type="transmembrane region" description="Helical" evidence="2">
    <location>
        <begin position="75"/>
        <end position="94"/>
    </location>
</feature>
<reference evidence="3 4" key="1">
    <citation type="journal article" date="2019" name="Sci. Rep.">
        <title>Orb-weaving spider Araneus ventricosus genome elucidates the spidroin gene catalogue.</title>
        <authorList>
            <person name="Kono N."/>
            <person name="Nakamura H."/>
            <person name="Ohtoshi R."/>
            <person name="Moran D.A.P."/>
            <person name="Shinohara A."/>
            <person name="Yoshida Y."/>
            <person name="Fujiwara M."/>
            <person name="Mori M."/>
            <person name="Tomita M."/>
            <person name="Arakawa K."/>
        </authorList>
    </citation>
    <scope>NUCLEOTIDE SEQUENCE [LARGE SCALE GENOMIC DNA]</scope>
</reference>
<feature type="compositionally biased region" description="Basic and acidic residues" evidence="1">
    <location>
        <begin position="1"/>
        <end position="10"/>
    </location>
</feature>
<evidence type="ECO:0000256" key="1">
    <source>
        <dbReference type="SAM" id="MobiDB-lite"/>
    </source>
</evidence>
<proteinExistence type="predicted"/>
<feature type="compositionally biased region" description="Acidic residues" evidence="1">
    <location>
        <begin position="11"/>
        <end position="20"/>
    </location>
</feature>
<keyword evidence="2" id="KW-1133">Transmembrane helix</keyword>
<sequence length="134" mass="15682">MSRIEGNKETDGEEEENEMLMEESEHGDFNFFSTRNGDCVDRVTRNKPVMADKVSEYGTTFPARNSLQSPTRVKFSFKTFLGISMSILITTVIFRPTLVWNLQYLWKAFSDFLQDIWNIIYDSVGHDEYLMVVW</sequence>
<dbReference type="Proteomes" id="UP000499080">
    <property type="component" value="Unassembled WGS sequence"/>
</dbReference>
<organism evidence="3 4">
    <name type="scientific">Araneus ventricosus</name>
    <name type="common">Orbweaver spider</name>
    <name type="synonym">Epeira ventricosa</name>
    <dbReference type="NCBI Taxonomy" id="182803"/>
    <lineage>
        <taxon>Eukaryota</taxon>
        <taxon>Metazoa</taxon>
        <taxon>Ecdysozoa</taxon>
        <taxon>Arthropoda</taxon>
        <taxon>Chelicerata</taxon>
        <taxon>Arachnida</taxon>
        <taxon>Araneae</taxon>
        <taxon>Araneomorphae</taxon>
        <taxon>Entelegynae</taxon>
        <taxon>Araneoidea</taxon>
        <taxon>Araneidae</taxon>
        <taxon>Araneus</taxon>
    </lineage>
</organism>
<evidence type="ECO:0000313" key="3">
    <source>
        <dbReference type="EMBL" id="GBN56898.1"/>
    </source>
</evidence>
<keyword evidence="2" id="KW-0812">Transmembrane</keyword>
<dbReference type="EMBL" id="BGPR01012619">
    <property type="protein sequence ID" value="GBN56898.1"/>
    <property type="molecule type" value="Genomic_DNA"/>
</dbReference>
<evidence type="ECO:0000313" key="4">
    <source>
        <dbReference type="Proteomes" id="UP000499080"/>
    </source>
</evidence>
<keyword evidence="2" id="KW-0472">Membrane</keyword>
<comment type="caution">
    <text evidence="3">The sequence shown here is derived from an EMBL/GenBank/DDBJ whole genome shotgun (WGS) entry which is preliminary data.</text>
</comment>
<dbReference type="AlphaFoldDB" id="A0A4Y2PYB8"/>
<feature type="region of interest" description="Disordered" evidence="1">
    <location>
        <begin position="1"/>
        <end position="20"/>
    </location>
</feature>
<protein>
    <submittedName>
        <fullName evidence="3">Uncharacterized protein</fullName>
    </submittedName>
</protein>
<gene>
    <name evidence="3" type="ORF">AVEN_262405_1</name>
</gene>